<dbReference type="RefSeq" id="WP_311192568.1">
    <property type="nucleotide sequence ID" value="NZ_CP115541.1"/>
</dbReference>
<organism evidence="2 3">
    <name type="scientific">Stenotrophomonas oahuensis</name>
    <dbReference type="NCBI Taxonomy" id="3003271"/>
    <lineage>
        <taxon>Bacteria</taxon>
        <taxon>Pseudomonadati</taxon>
        <taxon>Pseudomonadota</taxon>
        <taxon>Gammaproteobacteria</taxon>
        <taxon>Lysobacterales</taxon>
        <taxon>Lysobacteraceae</taxon>
        <taxon>Stenotrophomonas</taxon>
    </lineage>
</organism>
<evidence type="ECO:0000313" key="3">
    <source>
        <dbReference type="Proteomes" id="UP001302072"/>
    </source>
</evidence>
<feature type="chain" id="PRO_5046290705" evidence="1">
    <location>
        <begin position="23"/>
        <end position="214"/>
    </location>
</feature>
<gene>
    <name evidence="2" type="ORF">PDM29_03840</name>
</gene>
<name>A0ABY9YR61_9GAMM</name>
<feature type="signal peptide" evidence="1">
    <location>
        <begin position="1"/>
        <end position="22"/>
    </location>
</feature>
<evidence type="ECO:0000256" key="1">
    <source>
        <dbReference type="SAM" id="SignalP"/>
    </source>
</evidence>
<proteinExistence type="predicted"/>
<keyword evidence="3" id="KW-1185">Reference proteome</keyword>
<accession>A0ABY9YR61</accession>
<dbReference type="Proteomes" id="UP001302072">
    <property type="component" value="Chromosome"/>
</dbReference>
<keyword evidence="1" id="KW-0732">Signal</keyword>
<evidence type="ECO:0000313" key="2">
    <source>
        <dbReference type="EMBL" id="WNH53419.1"/>
    </source>
</evidence>
<dbReference type="EMBL" id="CP115541">
    <property type="protein sequence ID" value="WNH53419.1"/>
    <property type="molecule type" value="Genomic_DNA"/>
</dbReference>
<sequence length="214" mass="24032">MRYLNFLLIGLLAVCLPRMASATAQIPDRIEIDGKTLSLNTNPLASHLDKIGSRSPAEGQSTASWRGYVAHWRIENGELVLADVTIDIYQRNSAEPEVKSVMSTIFPDASSPVAARWYTGALVIPDGRMTEYVHMGYGSMYDHYQLIKVKAGKVTEHLALDAEAFAAYKKKQFDAYRQTPDYQRELAKAREQGLSAQRADEFLQSFYAEQYLSN</sequence>
<reference evidence="2 3" key="1">
    <citation type="submission" date="2022-12" db="EMBL/GenBank/DDBJ databases">
        <title>Two new species, Stenotrophomonas aracearum and Stenotrophomonas oahuensis, isolated from Anthurium (Araceae family) in Hawaii.</title>
        <authorList>
            <person name="Chunag S.C."/>
            <person name="Dobhal S."/>
            <person name="Alvarez A."/>
            <person name="Arif M."/>
        </authorList>
    </citation>
    <scope>NUCLEOTIDE SEQUENCE [LARGE SCALE GENOMIC DNA]</scope>
    <source>
        <strain evidence="2 3">A5586</strain>
    </source>
</reference>
<protein>
    <submittedName>
        <fullName evidence="2">Uncharacterized protein</fullName>
    </submittedName>
</protein>